<dbReference type="Gene3D" id="3.30.70.1280">
    <property type="entry name" value="SP0830-like domains"/>
    <property type="match status" value="1"/>
</dbReference>
<dbReference type="SUPFAM" id="SSF160379">
    <property type="entry name" value="SP0830-like"/>
    <property type="match status" value="1"/>
</dbReference>
<dbReference type="InterPro" id="IPR012545">
    <property type="entry name" value="DUF1697"/>
</dbReference>
<organism evidence="1 2">
    <name type="scientific">Actinokineospora alba</name>
    <dbReference type="NCBI Taxonomy" id="504798"/>
    <lineage>
        <taxon>Bacteria</taxon>
        <taxon>Bacillati</taxon>
        <taxon>Actinomycetota</taxon>
        <taxon>Actinomycetes</taxon>
        <taxon>Pseudonocardiales</taxon>
        <taxon>Pseudonocardiaceae</taxon>
        <taxon>Actinokineospora</taxon>
    </lineage>
</organism>
<keyword evidence="2" id="KW-1185">Reference proteome</keyword>
<dbReference type="AlphaFoldDB" id="A0A1H0WAY4"/>
<dbReference type="PANTHER" id="PTHR36439:SF1">
    <property type="entry name" value="DUF1697 DOMAIN-CONTAINING PROTEIN"/>
    <property type="match status" value="1"/>
</dbReference>
<dbReference type="Proteomes" id="UP000199651">
    <property type="component" value="Unassembled WGS sequence"/>
</dbReference>
<dbReference type="PANTHER" id="PTHR36439">
    <property type="entry name" value="BLL4334 PROTEIN"/>
    <property type="match status" value="1"/>
</dbReference>
<name>A0A1H0WAY4_9PSEU</name>
<reference evidence="2" key="1">
    <citation type="submission" date="2016-10" db="EMBL/GenBank/DDBJ databases">
        <authorList>
            <person name="Varghese N."/>
            <person name="Submissions S."/>
        </authorList>
    </citation>
    <scope>NUCLEOTIDE SEQUENCE [LARGE SCALE GENOMIC DNA]</scope>
    <source>
        <strain evidence="2">IBRC-M 10655</strain>
    </source>
</reference>
<dbReference type="Pfam" id="PF08002">
    <property type="entry name" value="DUF1697"/>
    <property type="match status" value="1"/>
</dbReference>
<protein>
    <submittedName>
        <fullName evidence="1">Uncharacterized conserved protein, DUF1697 family</fullName>
    </submittedName>
</protein>
<dbReference type="OrthoDB" id="9806494at2"/>
<evidence type="ECO:0000313" key="1">
    <source>
        <dbReference type="EMBL" id="SDP87595.1"/>
    </source>
</evidence>
<evidence type="ECO:0000313" key="2">
    <source>
        <dbReference type="Proteomes" id="UP000199651"/>
    </source>
</evidence>
<dbReference type="STRING" id="504798.SAMN05421871_11563"/>
<gene>
    <name evidence="1" type="ORF">SAMN05192558_11943</name>
</gene>
<sequence>MTRIAALLRGVNVGGNKKIAMADFRTVLSDLGYDDVRTLLQSGNAVFSAKGNAAKPAAVEKRIEKALADLGLTTRCLARTADELQAVIDGHPLVDLADNGSRMLAVFLSEDLDPALADEVVALAPDHIRIGSRVVYQWCPDGILQAPELVPLVAKRTKIAATARNWNTVVKIGAAL</sequence>
<proteinExistence type="predicted"/>
<dbReference type="PIRSF" id="PIRSF008502">
    <property type="entry name" value="UCP008502"/>
    <property type="match status" value="1"/>
</dbReference>
<dbReference type="EMBL" id="FNJB01000019">
    <property type="protein sequence ID" value="SDP87595.1"/>
    <property type="molecule type" value="Genomic_DNA"/>
</dbReference>
<dbReference type="RefSeq" id="WP_091383667.1">
    <property type="nucleotide sequence ID" value="NZ_FNDV01000015.1"/>
</dbReference>
<accession>A0A1H0WAY4</accession>